<keyword evidence="9" id="KW-0472">Membrane</keyword>
<gene>
    <name evidence="10" type="ORF">PACLA_8A030344</name>
</gene>
<evidence type="ECO:0000256" key="8">
    <source>
        <dbReference type="ARBA" id="ARBA00023004"/>
    </source>
</evidence>
<evidence type="ECO:0000256" key="4">
    <source>
        <dbReference type="ARBA" id="ARBA00022723"/>
    </source>
</evidence>
<evidence type="ECO:0000256" key="3">
    <source>
        <dbReference type="ARBA" id="ARBA00022692"/>
    </source>
</evidence>
<dbReference type="GO" id="GO:0016020">
    <property type="term" value="C:membrane"/>
    <property type="evidence" value="ECO:0007669"/>
    <property type="project" value="UniProtKB-SubCell"/>
</dbReference>
<keyword evidence="3" id="KW-0812">Transmembrane</keyword>
<evidence type="ECO:0000256" key="7">
    <source>
        <dbReference type="ARBA" id="ARBA00023002"/>
    </source>
</evidence>
<keyword evidence="7" id="KW-0560">Oxidoreductase</keyword>
<keyword evidence="5" id="KW-0223">Dioxygenase</keyword>
<comment type="cofactor">
    <cofactor evidence="1">
        <name>L-ascorbate</name>
        <dbReference type="ChEBI" id="CHEBI:38290"/>
    </cofactor>
</comment>
<dbReference type="SMART" id="SM00702">
    <property type="entry name" value="P4Hc"/>
    <property type="match status" value="1"/>
</dbReference>
<dbReference type="InterPro" id="IPR020846">
    <property type="entry name" value="MFS_dom"/>
</dbReference>
<organism evidence="10 11">
    <name type="scientific">Paramuricea clavata</name>
    <name type="common">Red gorgonian</name>
    <name type="synonym">Violescent sea-whip</name>
    <dbReference type="NCBI Taxonomy" id="317549"/>
    <lineage>
        <taxon>Eukaryota</taxon>
        <taxon>Metazoa</taxon>
        <taxon>Cnidaria</taxon>
        <taxon>Anthozoa</taxon>
        <taxon>Octocorallia</taxon>
        <taxon>Malacalcyonacea</taxon>
        <taxon>Plexauridae</taxon>
        <taxon>Paramuricea</taxon>
    </lineage>
</organism>
<evidence type="ECO:0000313" key="10">
    <source>
        <dbReference type="EMBL" id="CAB3985860.1"/>
    </source>
</evidence>
<evidence type="ECO:0000256" key="6">
    <source>
        <dbReference type="ARBA" id="ARBA00022989"/>
    </source>
</evidence>
<keyword evidence="8" id="KW-0408">Iron</keyword>
<dbReference type="Pfam" id="PF00083">
    <property type="entry name" value="Sugar_tr"/>
    <property type="match status" value="1"/>
</dbReference>
<dbReference type="GO" id="GO:0022857">
    <property type="term" value="F:transmembrane transporter activity"/>
    <property type="evidence" value="ECO:0007669"/>
    <property type="project" value="InterPro"/>
</dbReference>
<dbReference type="InterPro" id="IPR036259">
    <property type="entry name" value="MFS_trans_sf"/>
</dbReference>
<dbReference type="GO" id="GO:0005506">
    <property type="term" value="F:iron ion binding"/>
    <property type="evidence" value="ECO:0007669"/>
    <property type="project" value="InterPro"/>
</dbReference>
<evidence type="ECO:0000313" key="11">
    <source>
        <dbReference type="Proteomes" id="UP001152795"/>
    </source>
</evidence>
<evidence type="ECO:0000256" key="5">
    <source>
        <dbReference type="ARBA" id="ARBA00022964"/>
    </source>
</evidence>
<proteinExistence type="predicted"/>
<dbReference type="GO" id="GO:0016705">
    <property type="term" value="F:oxidoreductase activity, acting on paired donors, with incorporation or reduction of molecular oxygen"/>
    <property type="evidence" value="ECO:0007669"/>
    <property type="project" value="InterPro"/>
</dbReference>
<protein>
    <submittedName>
        <fullName evidence="10">2-oxoglutarate and iron-dependent oxygenase domain-containing 2 isoform X1</fullName>
    </submittedName>
</protein>
<dbReference type="GO" id="GO:0031418">
    <property type="term" value="F:L-ascorbic acid binding"/>
    <property type="evidence" value="ECO:0007669"/>
    <property type="project" value="InterPro"/>
</dbReference>
<dbReference type="PROSITE" id="PS51471">
    <property type="entry name" value="FE2OG_OXY"/>
    <property type="match status" value="1"/>
</dbReference>
<dbReference type="PROSITE" id="PS50850">
    <property type="entry name" value="MFS"/>
    <property type="match status" value="1"/>
</dbReference>
<dbReference type="GO" id="GO:0051213">
    <property type="term" value="F:dioxygenase activity"/>
    <property type="evidence" value="ECO:0007669"/>
    <property type="project" value="UniProtKB-KW"/>
</dbReference>
<evidence type="ECO:0000256" key="1">
    <source>
        <dbReference type="ARBA" id="ARBA00001961"/>
    </source>
</evidence>
<keyword evidence="6" id="KW-1133">Transmembrane helix</keyword>
<dbReference type="Gene3D" id="1.20.1250.20">
    <property type="entry name" value="MFS general substrate transporter like domains"/>
    <property type="match status" value="1"/>
</dbReference>
<comment type="caution">
    <text evidence="10">The sequence shown here is derived from an EMBL/GenBank/DDBJ whole genome shotgun (WGS) entry which is preliminary data.</text>
</comment>
<dbReference type="InterPro" id="IPR006620">
    <property type="entry name" value="Pro_4_hyd_alph"/>
</dbReference>
<evidence type="ECO:0000256" key="2">
    <source>
        <dbReference type="ARBA" id="ARBA00004141"/>
    </source>
</evidence>
<name>A0A7D9HIC6_PARCT</name>
<reference evidence="10" key="1">
    <citation type="submission" date="2020-04" db="EMBL/GenBank/DDBJ databases">
        <authorList>
            <person name="Alioto T."/>
            <person name="Alioto T."/>
            <person name="Gomez Garrido J."/>
        </authorList>
    </citation>
    <scope>NUCLEOTIDE SEQUENCE</scope>
    <source>
        <strain evidence="10">A484AB</strain>
    </source>
</reference>
<dbReference type="InterPro" id="IPR005829">
    <property type="entry name" value="Sugar_transporter_CS"/>
</dbReference>
<keyword evidence="11" id="KW-1185">Reference proteome</keyword>
<dbReference type="InterPro" id="IPR005828">
    <property type="entry name" value="MFS_sugar_transport-like"/>
</dbReference>
<evidence type="ECO:0000256" key="9">
    <source>
        <dbReference type="ARBA" id="ARBA00023136"/>
    </source>
</evidence>
<dbReference type="PROSITE" id="PS00216">
    <property type="entry name" value="SUGAR_TRANSPORT_1"/>
    <property type="match status" value="1"/>
</dbReference>
<dbReference type="AlphaFoldDB" id="A0A7D9HIC6"/>
<comment type="subcellular location">
    <subcellularLocation>
        <location evidence="2">Membrane</location>
        <topology evidence="2">Multi-pass membrane protein</topology>
    </subcellularLocation>
</comment>
<dbReference type="OrthoDB" id="1736837at2759"/>
<dbReference type="Pfam" id="PF25238">
    <property type="entry name" value="OGFOD2-like"/>
    <property type="match status" value="1"/>
</dbReference>
<accession>A0A7D9HIC6</accession>
<dbReference type="InterPro" id="IPR005123">
    <property type="entry name" value="Oxoglu/Fe-dep_dioxygenase_dom"/>
</dbReference>
<dbReference type="Proteomes" id="UP001152795">
    <property type="component" value="Unassembled WGS sequence"/>
</dbReference>
<dbReference type="PANTHER" id="PTHR24064">
    <property type="entry name" value="SOLUTE CARRIER FAMILY 22 MEMBER"/>
    <property type="match status" value="1"/>
</dbReference>
<sequence>MENSTPSWEEMQGYVCRCFYERNIYLKSVDLHVTYTGNEADFRSAYAQCFSDLGCTEEDVDNLLVQVQDEVKRRRNLHCESEERKSIVCNQYKRLHPECFVVKESFLDPQFLRIVNYAKSGQATLKGLLSFPEVKAHNVHQLYIFPVFTREFCRNFVGELDHFNESNLPKGRPNTMNNYGILLDELGFDENLLDPLLKQYVKPLSSLMFPKDGGCTLDSYKAFTVKYKMGDDLHLGYHYDNAEVTLNVCIGKDFTEGNLYFGDMKEVPLSGSECTEIEHRQGYGILHRGQQMHGALPIHSGERHNIIIWMRSSETRNKCCPMCARKPNLVKVAGKDKPRWHCSNVARRYLDDNKEYPCFRNGSACREITFDKEFTSVVTEWNLVCDEEYKANMGQSVMMMGCLIGVITAGQLSDRIGRRYVAIVTQVVAFSFGIFTAFAQSYTQFLLLRFLCGLVVVGGNMSCFVILTEIIGPSYRGQVMTISQIFYALGFGFFSMMAYFFRDWRQLTIAVSLPGILYILAFSKSVPESPRWLLAQGRISEAEEILEKIAKKNGTMFDKRLTRTKHQQRKSTSENYGIHTLLTHKSLRSKMVILMLIWLINCMVYYGLSFNSKNMEGDRYWNFFLSGLVEVPSYFLAVPMIDNLGRQRSLFLSLMFGSIGCLVCAFGPAKFATVTANVGKFGMSSSFGILYVYSAELVPTVVRNSAMGTCSMTARLGGILAPVVVTLAIMDQRLPMILFAGSGIFAGLIGLFLPETLNHPVPETLDETGHETRKEVTIL</sequence>
<dbReference type="CDD" id="cd17317">
    <property type="entry name" value="MFS_SLC22"/>
    <property type="match status" value="1"/>
</dbReference>
<dbReference type="EMBL" id="CACRXK020000931">
    <property type="protein sequence ID" value="CAB3985860.1"/>
    <property type="molecule type" value="Genomic_DNA"/>
</dbReference>
<keyword evidence="4" id="KW-0479">Metal-binding</keyword>
<dbReference type="SUPFAM" id="SSF103473">
    <property type="entry name" value="MFS general substrate transporter"/>
    <property type="match status" value="1"/>
</dbReference>